<keyword evidence="2" id="KW-1185">Reference proteome</keyword>
<accession>A0ACC1IBT7</accession>
<gene>
    <name evidence="1" type="ORF">LPJ66_006900</name>
</gene>
<feature type="non-terminal residue" evidence="1">
    <location>
        <position position="1"/>
    </location>
</feature>
<evidence type="ECO:0000313" key="2">
    <source>
        <dbReference type="Proteomes" id="UP001150581"/>
    </source>
</evidence>
<comment type="caution">
    <text evidence="1">The sequence shown here is derived from an EMBL/GenBank/DDBJ whole genome shotgun (WGS) entry which is preliminary data.</text>
</comment>
<reference evidence="1" key="1">
    <citation type="submission" date="2022-07" db="EMBL/GenBank/DDBJ databases">
        <title>Phylogenomic reconstructions and comparative analyses of Kickxellomycotina fungi.</title>
        <authorList>
            <person name="Reynolds N.K."/>
            <person name="Stajich J.E."/>
            <person name="Barry K."/>
            <person name="Grigoriev I.V."/>
            <person name="Crous P."/>
            <person name="Smith M.E."/>
        </authorList>
    </citation>
    <scope>NUCLEOTIDE SEQUENCE</scope>
    <source>
        <strain evidence="1">Benny 63K</strain>
    </source>
</reference>
<sequence>NLLLLGEDRYLSTLMLRTFPKRKMMFIPSSVCKTIVPDEFKVLLSQRRRWINSTVHNLSELVLVNDLCGTFCLSMQFMIFMDLIGTLALPAAIIFTFYVIIISTFTRPVPWLPLALLGVILGLPAVLIGLTSRKLVYIGWMLIYLCSLPVWNFILPTYAYWHFDDFSWGQTRMVQGEGKDKGHGEGDGEFDSSQIVMKRWCDFEAEKRRKTQMILGSVPSLAALALSSREISPKGSRMSRMVASRPTSIAHSASSHQASVAGYAAGAGAGASSDHLVSTVGPATVLQMAADDADDVDAHAAAGSIERLGYLTPNILPVLASQGLARMSVAGASYSAMNSPGGYPQSYYASSAAQVSPNSSSFNMQFSSGSIDPGAVPVVPPIPEQYTGLSPRSQQTPGSRGSPSDSSS</sequence>
<dbReference type="EMBL" id="JANBPG010001152">
    <property type="protein sequence ID" value="KAJ1891466.1"/>
    <property type="molecule type" value="Genomic_DNA"/>
</dbReference>
<evidence type="ECO:0000313" key="1">
    <source>
        <dbReference type="EMBL" id="KAJ1891466.1"/>
    </source>
</evidence>
<proteinExistence type="predicted"/>
<organism evidence="1 2">
    <name type="scientific">Kickxella alabastrina</name>
    <dbReference type="NCBI Taxonomy" id="61397"/>
    <lineage>
        <taxon>Eukaryota</taxon>
        <taxon>Fungi</taxon>
        <taxon>Fungi incertae sedis</taxon>
        <taxon>Zoopagomycota</taxon>
        <taxon>Kickxellomycotina</taxon>
        <taxon>Kickxellomycetes</taxon>
        <taxon>Kickxellales</taxon>
        <taxon>Kickxellaceae</taxon>
        <taxon>Kickxella</taxon>
    </lineage>
</organism>
<protein>
    <submittedName>
        <fullName evidence="1">Uncharacterized protein</fullName>
    </submittedName>
</protein>
<dbReference type="Proteomes" id="UP001150581">
    <property type="component" value="Unassembled WGS sequence"/>
</dbReference>
<name>A0ACC1IBT7_9FUNG</name>